<dbReference type="InterPro" id="IPR044816">
    <property type="entry name" value="BURP"/>
</dbReference>
<dbReference type="PANTHER" id="PTHR31236:SF2">
    <property type="entry name" value="BURP DOMAIN PROTEIN RD22"/>
    <property type="match status" value="1"/>
</dbReference>
<protein>
    <recommendedName>
        <fullName evidence="2">BURP domain-containing protein</fullName>
    </recommendedName>
</protein>
<dbReference type="Pfam" id="PF03181">
    <property type="entry name" value="BURP"/>
    <property type="match status" value="1"/>
</dbReference>
<dbReference type="eggNOG" id="ENOG502QQHP">
    <property type="taxonomic scope" value="Eukaryota"/>
</dbReference>
<dbReference type="EnsemblPlants" id="ORUFI11G04330.1">
    <property type="protein sequence ID" value="ORUFI11G04330.1"/>
    <property type="gene ID" value="ORUFI11G04330"/>
</dbReference>
<feature type="region of interest" description="Disordered" evidence="1">
    <location>
        <begin position="24"/>
        <end position="45"/>
    </location>
</feature>
<organism evidence="3 4">
    <name type="scientific">Oryza rufipogon</name>
    <name type="common">Brownbeard rice</name>
    <name type="synonym">Asian wild rice</name>
    <dbReference type="NCBI Taxonomy" id="4529"/>
    <lineage>
        <taxon>Eukaryota</taxon>
        <taxon>Viridiplantae</taxon>
        <taxon>Streptophyta</taxon>
        <taxon>Embryophyta</taxon>
        <taxon>Tracheophyta</taxon>
        <taxon>Spermatophyta</taxon>
        <taxon>Magnoliopsida</taxon>
        <taxon>Liliopsida</taxon>
        <taxon>Poales</taxon>
        <taxon>Poaceae</taxon>
        <taxon>BOP clade</taxon>
        <taxon>Oryzoideae</taxon>
        <taxon>Oryzeae</taxon>
        <taxon>Oryzinae</taxon>
        <taxon>Oryza</taxon>
    </lineage>
</organism>
<keyword evidence="4" id="KW-1185">Reference proteome</keyword>
<evidence type="ECO:0000256" key="1">
    <source>
        <dbReference type="SAM" id="MobiDB-lite"/>
    </source>
</evidence>
<sequence length="419" mass="45920">MPSSISQLLNYPYLPAVRLPRRTDAGQRNYKSSVSHVAERSHRVDDGQRNYKLSALPATNELPHRTDAGQRNYKSSVSPMAELSHRVDDGQRNYKLSALPATNELPHHTDAGQRNYKSSVSPMAELPHRADDGQRNYKLSVSPAAELPHRVDDGQRNYKLSVLPATELVHYTDGQRNYKSSVLETPELLKDPDMALFFLEKNLQQGKKINNALHFANLLATTNSKFLPRGKADSIPFSSKELPEILDRFGVRPGSDDAAEMSATLQDCELPANKGEKKACATSLESIVDFVTSSFGASDVDAASTVVLSKAVESSSLAQDYTVSGVRRMAGTGQLIACHPESYPYAVFMCHLTEATTRAYKASLVGKDGTAVEAVAVCHTDTSDWNPEHAAFHVLGVKPGTVPVCHFMQPDAVVWTRRG</sequence>
<dbReference type="AlphaFoldDB" id="A0A0E0R4R4"/>
<evidence type="ECO:0000259" key="2">
    <source>
        <dbReference type="PROSITE" id="PS51277"/>
    </source>
</evidence>
<proteinExistence type="predicted"/>
<dbReference type="HOGENOM" id="CLU_022844_0_0_1"/>
<dbReference type="Gramene" id="ORUFI11G04330.1">
    <property type="protein sequence ID" value="ORUFI11G04330.1"/>
    <property type="gene ID" value="ORUFI11G04330"/>
</dbReference>
<dbReference type="PROSITE" id="PS51277">
    <property type="entry name" value="BURP"/>
    <property type="match status" value="1"/>
</dbReference>
<dbReference type="InterPro" id="IPR004873">
    <property type="entry name" value="BURP_dom"/>
</dbReference>
<evidence type="ECO:0000313" key="4">
    <source>
        <dbReference type="Proteomes" id="UP000008022"/>
    </source>
</evidence>
<feature type="region of interest" description="Disordered" evidence="1">
    <location>
        <begin position="59"/>
        <end position="78"/>
    </location>
</feature>
<evidence type="ECO:0000313" key="3">
    <source>
        <dbReference type="EnsemblPlants" id="ORUFI11G04330.1"/>
    </source>
</evidence>
<name>A0A0E0R4R4_ORYRU</name>
<reference evidence="3" key="2">
    <citation type="submission" date="2015-06" db="UniProtKB">
        <authorList>
            <consortium name="EnsemblPlants"/>
        </authorList>
    </citation>
    <scope>IDENTIFICATION</scope>
</reference>
<dbReference type="PANTHER" id="PTHR31236">
    <property type="entry name" value="BURP DOMAIN PROTEIN USPL1-LIKE"/>
    <property type="match status" value="1"/>
</dbReference>
<dbReference type="STRING" id="4529.A0A0E0R4R4"/>
<accession>A0A0E0R4R4</accession>
<feature type="domain" description="BURP" evidence="2">
    <location>
        <begin position="197"/>
        <end position="418"/>
    </location>
</feature>
<dbReference type="SMART" id="SM01045">
    <property type="entry name" value="BURP"/>
    <property type="match status" value="1"/>
</dbReference>
<reference evidence="4" key="1">
    <citation type="submission" date="2013-06" db="EMBL/GenBank/DDBJ databases">
        <authorList>
            <person name="Zhao Q."/>
        </authorList>
    </citation>
    <scope>NUCLEOTIDE SEQUENCE</scope>
    <source>
        <strain evidence="4">cv. W1943</strain>
    </source>
</reference>
<dbReference type="Proteomes" id="UP000008022">
    <property type="component" value="Unassembled WGS sequence"/>
</dbReference>